<evidence type="ECO:0000256" key="1">
    <source>
        <dbReference type="SAM" id="MobiDB-lite"/>
    </source>
</evidence>
<reference evidence="2" key="1">
    <citation type="submission" date="2021-01" db="EMBL/GenBank/DDBJ databases">
        <authorList>
            <person name="Corre E."/>
            <person name="Pelletier E."/>
            <person name="Niang G."/>
            <person name="Scheremetjew M."/>
            <person name="Finn R."/>
            <person name="Kale V."/>
            <person name="Holt S."/>
            <person name="Cochrane G."/>
            <person name="Meng A."/>
            <person name="Brown T."/>
            <person name="Cohen L."/>
        </authorList>
    </citation>
    <scope>NUCLEOTIDE SEQUENCE</scope>
    <source>
        <strain evidence="2">10249 10 AB</strain>
    </source>
</reference>
<proteinExistence type="predicted"/>
<dbReference type="EMBL" id="HBIX01028092">
    <property type="protein sequence ID" value="CAE0726211.1"/>
    <property type="molecule type" value="Transcribed_RNA"/>
</dbReference>
<name>A0A6V0C4U3_9STRA</name>
<protein>
    <submittedName>
        <fullName evidence="2">Uncharacterized protein</fullName>
    </submittedName>
</protein>
<dbReference type="EMBL" id="HBIX01028098">
    <property type="protein sequence ID" value="CAE0726217.1"/>
    <property type="molecule type" value="Transcribed_RNA"/>
</dbReference>
<accession>A0A6V0C4U3</accession>
<dbReference type="EMBL" id="HBIX01028097">
    <property type="protein sequence ID" value="CAE0726216.1"/>
    <property type="molecule type" value="Transcribed_RNA"/>
</dbReference>
<dbReference type="AlphaFoldDB" id="A0A6V0C4U3"/>
<evidence type="ECO:0000313" key="3">
    <source>
        <dbReference type="EMBL" id="CAE0726212.1"/>
    </source>
</evidence>
<organism evidence="2">
    <name type="scientific">Pseudo-nitzschia australis</name>
    <dbReference type="NCBI Taxonomy" id="44445"/>
    <lineage>
        <taxon>Eukaryota</taxon>
        <taxon>Sar</taxon>
        <taxon>Stramenopiles</taxon>
        <taxon>Ochrophyta</taxon>
        <taxon>Bacillariophyta</taxon>
        <taxon>Bacillariophyceae</taxon>
        <taxon>Bacillariophycidae</taxon>
        <taxon>Bacillariales</taxon>
        <taxon>Bacillariaceae</taxon>
        <taxon>Pseudo-nitzschia</taxon>
    </lineage>
</organism>
<evidence type="ECO:0000313" key="2">
    <source>
        <dbReference type="EMBL" id="CAE0726211.1"/>
    </source>
</evidence>
<evidence type="ECO:0000313" key="5">
    <source>
        <dbReference type="EMBL" id="CAE0726217.1"/>
    </source>
</evidence>
<gene>
    <name evidence="2" type="ORF">PAUS00366_LOCUS18968</name>
    <name evidence="3" type="ORF">PAUS00366_LOCUS18969</name>
    <name evidence="4" type="ORF">PAUS00366_LOCUS18973</name>
    <name evidence="5" type="ORF">PAUS00366_LOCUS18974</name>
</gene>
<feature type="region of interest" description="Disordered" evidence="1">
    <location>
        <begin position="156"/>
        <end position="181"/>
    </location>
</feature>
<dbReference type="EMBL" id="HBIX01028093">
    <property type="protein sequence ID" value="CAE0726212.1"/>
    <property type="molecule type" value="Transcribed_RNA"/>
</dbReference>
<evidence type="ECO:0000313" key="4">
    <source>
        <dbReference type="EMBL" id="CAE0726216.1"/>
    </source>
</evidence>
<feature type="region of interest" description="Disordered" evidence="1">
    <location>
        <begin position="82"/>
        <end position="122"/>
    </location>
</feature>
<sequence>MGGTAAGAVEMPMDGFVTKPDPGVGCRDPVHPVVGVCVHKTKDDGEPEELWLEHNNFYSDEGHCTSDGGGSSDGTRRLAATTTTTTTTHGHRNRSLRGAGTGGAAAMGGASAGEDNDSKSLSSEDMAGTLLLQIVGSAIAIVVAIVSRFDPNTEKEMSQRRASINAELRKKDEDEANDVTESTVRGHLHELKTRRVDALASPSAWMLSPTRWKDSKTNRTNVMQRNTMQCTVLEKVILCNMTIDV</sequence>